<proteinExistence type="inferred from homology"/>
<comment type="PTM">
    <text evidence="5">The conversion to 3-oxoalanine (also known as C-formylglycine, FGly), of a serine or cysteine residue in prokaryotes and of a cysteine residue in eukaryotes, is critical for catalytic activity.</text>
</comment>
<reference evidence="7" key="1">
    <citation type="journal article" date="2021" name="PeerJ">
        <title>Extensive microbial diversity within the chicken gut microbiome revealed by metagenomics and culture.</title>
        <authorList>
            <person name="Gilroy R."/>
            <person name="Ravi A."/>
            <person name="Getino M."/>
            <person name="Pursley I."/>
            <person name="Horton D.L."/>
            <person name="Alikhan N.F."/>
            <person name="Baker D."/>
            <person name="Gharbi K."/>
            <person name="Hall N."/>
            <person name="Watson M."/>
            <person name="Adriaenssens E.M."/>
            <person name="Foster-Nyarko E."/>
            <person name="Jarju S."/>
            <person name="Secka A."/>
            <person name="Antonio M."/>
            <person name="Oren A."/>
            <person name="Chaudhuri R.R."/>
            <person name="La Ragione R."/>
            <person name="Hildebrand F."/>
            <person name="Pallen M.J."/>
        </authorList>
    </citation>
    <scope>NUCLEOTIDE SEQUENCE</scope>
    <source>
        <strain evidence="7">G3-2149</strain>
    </source>
</reference>
<dbReference type="Gene3D" id="3.30.1120.10">
    <property type="match status" value="1"/>
</dbReference>
<dbReference type="InterPro" id="IPR050738">
    <property type="entry name" value="Sulfatase"/>
</dbReference>
<dbReference type="Gene3D" id="3.40.720.10">
    <property type="entry name" value="Alkaline Phosphatase, subunit A"/>
    <property type="match status" value="1"/>
</dbReference>
<dbReference type="PROSITE" id="PS00149">
    <property type="entry name" value="SULFATASE_2"/>
    <property type="match status" value="1"/>
</dbReference>
<dbReference type="InterPro" id="IPR024607">
    <property type="entry name" value="Sulfatase_CS"/>
</dbReference>
<dbReference type="GO" id="GO:0046872">
    <property type="term" value="F:metal ion binding"/>
    <property type="evidence" value="ECO:0007669"/>
    <property type="project" value="UniProtKB-KW"/>
</dbReference>
<dbReference type="SUPFAM" id="SSF53649">
    <property type="entry name" value="Alkaline phosphatase-like"/>
    <property type="match status" value="1"/>
</dbReference>
<feature type="domain" description="Sulfatase N-terminal" evidence="6">
    <location>
        <begin position="29"/>
        <end position="370"/>
    </location>
</feature>
<dbReference type="CDD" id="cd16034">
    <property type="entry name" value="sulfatase_like"/>
    <property type="match status" value="1"/>
</dbReference>
<dbReference type="InterPro" id="IPR017850">
    <property type="entry name" value="Alkaline_phosphatase_core_sf"/>
</dbReference>
<reference evidence="7" key="2">
    <citation type="submission" date="2021-04" db="EMBL/GenBank/DDBJ databases">
        <authorList>
            <person name="Gilroy R."/>
        </authorList>
    </citation>
    <scope>NUCLEOTIDE SEQUENCE</scope>
    <source>
        <strain evidence="7">G3-2149</strain>
    </source>
</reference>
<organism evidence="7 8">
    <name type="scientific">Candidatus Paraprevotella stercoravium</name>
    <dbReference type="NCBI Taxonomy" id="2838725"/>
    <lineage>
        <taxon>Bacteria</taxon>
        <taxon>Pseudomonadati</taxon>
        <taxon>Bacteroidota</taxon>
        <taxon>Bacteroidia</taxon>
        <taxon>Bacteroidales</taxon>
        <taxon>Prevotellaceae</taxon>
        <taxon>Paraprevotella</taxon>
    </lineage>
</organism>
<gene>
    <name evidence="7" type="ORF">H9789_00225</name>
</gene>
<keyword evidence="2" id="KW-0479">Metal-binding</keyword>
<dbReference type="AlphaFoldDB" id="A0A9E2L5C8"/>
<evidence type="ECO:0000256" key="3">
    <source>
        <dbReference type="ARBA" id="ARBA00022801"/>
    </source>
</evidence>
<dbReference type="EMBL" id="JAHLFU010000009">
    <property type="protein sequence ID" value="MBU3852255.1"/>
    <property type="molecule type" value="Genomic_DNA"/>
</dbReference>
<sequence>MRIVSLPSFLLFCSALPWVQTRAEQGGRPNLLVVMADQFRGDAFGFRGREMVQTPSFDDFARNAVVLNQAVSGYPVSSPARGMFLSGAYPHRNGVLTNCQSQSAAQDVELREDMTCWSDVLKSEGYHTAYIGKWHLDKPVEPFIDCYNNRGAVAWNEWCPPHRRHGFDYWVSYGTYDYHLRPMYWNTDGGRQDFYYVDQWGPEYEADLAIDYIDSMAHSEEPFALMVSMNPPHTGYELVPEKYKRYKHLNVDSIVQTMPQLRDADPKFVEYFKRSLPDYYACIAGVDEQFGRIMMSLKENGLLENTIVVFVSDHGDSMGMHENIGKNIFYEEAMRVPFMVSWKGHLKPRMDDDLLISLEDFCPTILSLMGLKEKIPATVQTRDLSEQIRGSRKKMPHEQLYMLYSEVNKKGKHLTTGARGLRDARYTYAVRFKDGVITERHLYDRKNDPAQMENLSEKQSKRALKMHRRLKELLTEKQDPVAGVL</sequence>
<keyword evidence="4" id="KW-0106">Calcium</keyword>
<feature type="modified residue" description="3-oxoalanine (Ser)" evidence="5">
    <location>
        <position position="77"/>
    </location>
</feature>
<comment type="similarity">
    <text evidence="1">Belongs to the sulfatase family.</text>
</comment>
<dbReference type="Pfam" id="PF00884">
    <property type="entry name" value="Sulfatase"/>
    <property type="match status" value="1"/>
</dbReference>
<dbReference type="GO" id="GO:0004065">
    <property type="term" value="F:arylsulfatase activity"/>
    <property type="evidence" value="ECO:0007669"/>
    <property type="project" value="TreeGrafter"/>
</dbReference>
<keyword evidence="3" id="KW-0378">Hydrolase</keyword>
<evidence type="ECO:0000256" key="5">
    <source>
        <dbReference type="PIRSR" id="PIRSR600917-52"/>
    </source>
</evidence>
<protein>
    <submittedName>
        <fullName evidence="7">Sulfatase</fullName>
    </submittedName>
</protein>
<dbReference type="Proteomes" id="UP000823865">
    <property type="component" value="Unassembled WGS sequence"/>
</dbReference>
<evidence type="ECO:0000313" key="8">
    <source>
        <dbReference type="Proteomes" id="UP000823865"/>
    </source>
</evidence>
<evidence type="ECO:0000256" key="2">
    <source>
        <dbReference type="ARBA" id="ARBA00022723"/>
    </source>
</evidence>
<evidence type="ECO:0000256" key="4">
    <source>
        <dbReference type="ARBA" id="ARBA00022837"/>
    </source>
</evidence>
<name>A0A9E2L5C8_9BACT</name>
<dbReference type="PANTHER" id="PTHR42693:SF53">
    <property type="entry name" value="ENDO-4-O-SULFATASE"/>
    <property type="match status" value="1"/>
</dbReference>
<dbReference type="PANTHER" id="PTHR42693">
    <property type="entry name" value="ARYLSULFATASE FAMILY MEMBER"/>
    <property type="match status" value="1"/>
</dbReference>
<evidence type="ECO:0000256" key="1">
    <source>
        <dbReference type="ARBA" id="ARBA00008779"/>
    </source>
</evidence>
<comment type="caution">
    <text evidence="7">The sequence shown here is derived from an EMBL/GenBank/DDBJ whole genome shotgun (WGS) entry which is preliminary data.</text>
</comment>
<evidence type="ECO:0000259" key="6">
    <source>
        <dbReference type="Pfam" id="PF00884"/>
    </source>
</evidence>
<evidence type="ECO:0000313" key="7">
    <source>
        <dbReference type="EMBL" id="MBU3852255.1"/>
    </source>
</evidence>
<accession>A0A9E2L5C8</accession>
<dbReference type="InterPro" id="IPR000917">
    <property type="entry name" value="Sulfatase_N"/>
</dbReference>